<evidence type="ECO:0000256" key="1">
    <source>
        <dbReference type="SAM" id="MobiDB-lite"/>
    </source>
</evidence>
<keyword evidence="3" id="KW-1185">Reference proteome</keyword>
<evidence type="ECO:0000313" key="2">
    <source>
        <dbReference type="EMBL" id="GAB94529.1"/>
    </source>
</evidence>
<dbReference type="EMBL" id="BAHD01000005">
    <property type="protein sequence ID" value="GAB94529.1"/>
    <property type="molecule type" value="Genomic_DNA"/>
</dbReference>
<dbReference type="Proteomes" id="UP000008366">
    <property type="component" value="Unassembled WGS sequence"/>
</dbReference>
<dbReference type="RefSeq" id="WP_006591062.1">
    <property type="nucleotide sequence ID" value="NZ_BAHD01000005.1"/>
</dbReference>
<reference evidence="2 3" key="1">
    <citation type="submission" date="2012-08" db="EMBL/GenBank/DDBJ databases">
        <title>Whole genome shotgun sequence of Kineosphaera limosa NBRC 100340.</title>
        <authorList>
            <person name="Yoshida I."/>
            <person name="Isaki S."/>
            <person name="Hosoyama A."/>
            <person name="Tsuchikane K."/>
            <person name="Katsumata H."/>
            <person name="Ando Y."/>
            <person name="Ohji S."/>
            <person name="Hamada M."/>
            <person name="Tamura T."/>
            <person name="Yamazoe A."/>
            <person name="Yamazaki S."/>
            <person name="Fujita N."/>
        </authorList>
    </citation>
    <scope>NUCLEOTIDE SEQUENCE [LARGE SCALE GENOMIC DNA]</scope>
    <source>
        <strain evidence="2 3">NBRC 100340</strain>
    </source>
</reference>
<proteinExistence type="predicted"/>
<accession>K6X6S9</accession>
<dbReference type="OrthoDB" id="3268659at2"/>
<dbReference type="AlphaFoldDB" id="K6X6S9"/>
<evidence type="ECO:0008006" key="4">
    <source>
        <dbReference type="Google" id="ProtNLM"/>
    </source>
</evidence>
<gene>
    <name evidence="2" type="ORF">KILIM_005_01460</name>
</gene>
<name>K6X6S9_9MICO</name>
<organism evidence="2 3">
    <name type="scientific">Kineosphaera limosa NBRC 100340</name>
    <dbReference type="NCBI Taxonomy" id="1184609"/>
    <lineage>
        <taxon>Bacteria</taxon>
        <taxon>Bacillati</taxon>
        <taxon>Actinomycetota</taxon>
        <taxon>Actinomycetes</taxon>
        <taxon>Micrococcales</taxon>
        <taxon>Dermatophilaceae</taxon>
        <taxon>Kineosphaera</taxon>
    </lineage>
</organism>
<sequence length="141" mass="15722">MSADPRAALAAFVSSLERHLEAASSRRGENDPAVVAAYQDVAEAFDRYEDALMDAYEEVTPLEIYSDEEDDDLDDEDDDFDEDFDDEDEDAEPYVGLDDEDFEDDSDDDDSDEDDDADEESDGEDSDNGARKPTGAGRPRR</sequence>
<comment type="caution">
    <text evidence="2">The sequence shown here is derived from an EMBL/GenBank/DDBJ whole genome shotgun (WGS) entry which is preliminary data.</text>
</comment>
<evidence type="ECO:0000313" key="3">
    <source>
        <dbReference type="Proteomes" id="UP000008366"/>
    </source>
</evidence>
<feature type="region of interest" description="Disordered" evidence="1">
    <location>
        <begin position="60"/>
        <end position="141"/>
    </location>
</feature>
<dbReference type="eggNOG" id="ENOG50336AB">
    <property type="taxonomic scope" value="Bacteria"/>
</dbReference>
<feature type="compositionally biased region" description="Acidic residues" evidence="1">
    <location>
        <begin position="65"/>
        <end position="127"/>
    </location>
</feature>
<dbReference type="STRING" id="1184609.KILIM_005_01460"/>
<protein>
    <recommendedName>
        <fullName evidence="4">Primosomal protein</fullName>
    </recommendedName>
</protein>